<comment type="caution">
    <text evidence="3">The sequence shown here is derived from an EMBL/GenBank/DDBJ whole genome shotgun (WGS) entry which is preliminary data.</text>
</comment>
<keyword evidence="2" id="KW-0472">Membrane</keyword>
<gene>
    <name evidence="3" type="ORF">JOE69_001308</name>
</gene>
<proteinExistence type="predicted"/>
<feature type="compositionally biased region" description="Low complexity" evidence="1">
    <location>
        <begin position="81"/>
        <end position="92"/>
    </location>
</feature>
<sequence>MLPMIKLLEAVSSSSESPSLKAGLSEDQVSPGFLGFLLTFFVVALTAFLIVDMVRRIRRVRYRAQVAGELVEPGFGEADSGAEPVAGAAGAPNDPDSGDHGPRRH</sequence>
<keyword evidence="2" id="KW-1133">Transmembrane helix</keyword>
<evidence type="ECO:0000313" key="4">
    <source>
        <dbReference type="Proteomes" id="UP001185069"/>
    </source>
</evidence>
<dbReference type="RefSeq" id="WP_374709681.1">
    <property type="nucleotide sequence ID" value="NZ_BAAAHY010000001.1"/>
</dbReference>
<evidence type="ECO:0000256" key="2">
    <source>
        <dbReference type="SAM" id="Phobius"/>
    </source>
</evidence>
<accession>A0ABU1J9G9</accession>
<feature type="transmembrane region" description="Helical" evidence="2">
    <location>
        <begin position="33"/>
        <end position="54"/>
    </location>
</feature>
<feature type="region of interest" description="Disordered" evidence="1">
    <location>
        <begin position="74"/>
        <end position="105"/>
    </location>
</feature>
<keyword evidence="4" id="KW-1185">Reference proteome</keyword>
<evidence type="ECO:0000313" key="3">
    <source>
        <dbReference type="EMBL" id="MDR6269070.1"/>
    </source>
</evidence>
<name>A0ABU1J9G9_9MICC</name>
<dbReference type="EMBL" id="JAVDQF010000001">
    <property type="protein sequence ID" value="MDR6269070.1"/>
    <property type="molecule type" value="Genomic_DNA"/>
</dbReference>
<evidence type="ECO:0000256" key="1">
    <source>
        <dbReference type="SAM" id="MobiDB-lite"/>
    </source>
</evidence>
<organism evidence="3 4">
    <name type="scientific">Arthrobacter russicus</name>
    <dbReference type="NCBI Taxonomy" id="172040"/>
    <lineage>
        <taxon>Bacteria</taxon>
        <taxon>Bacillati</taxon>
        <taxon>Actinomycetota</taxon>
        <taxon>Actinomycetes</taxon>
        <taxon>Micrococcales</taxon>
        <taxon>Micrococcaceae</taxon>
        <taxon>Arthrobacter</taxon>
    </lineage>
</organism>
<protein>
    <submittedName>
        <fullName evidence="3">Uncharacterized protein</fullName>
    </submittedName>
</protein>
<keyword evidence="2" id="KW-0812">Transmembrane</keyword>
<dbReference type="Proteomes" id="UP001185069">
    <property type="component" value="Unassembled WGS sequence"/>
</dbReference>
<reference evidence="3 4" key="1">
    <citation type="submission" date="2023-07" db="EMBL/GenBank/DDBJ databases">
        <title>Sequencing the genomes of 1000 actinobacteria strains.</title>
        <authorList>
            <person name="Klenk H.-P."/>
        </authorList>
    </citation>
    <scope>NUCLEOTIDE SEQUENCE [LARGE SCALE GENOMIC DNA]</scope>
    <source>
        <strain evidence="3 4">DSM 14555</strain>
    </source>
</reference>